<comment type="caution">
    <text evidence="1">The sequence shown here is derived from an EMBL/GenBank/DDBJ whole genome shotgun (WGS) entry which is preliminary data.</text>
</comment>
<sequence length="90" mass="10113">MITPQEAHQRTRALVERYLNECECRDLTDIMCALTALISMATQAIVATNGKEAALQILVNTLTHAAEHEVPYRMEITAEGDLHIIVDRKH</sequence>
<gene>
    <name evidence="1" type="ORF">DT992_24785</name>
</gene>
<reference evidence="1" key="1">
    <citation type="submission" date="2018-07" db="EMBL/GenBank/DDBJ databases">
        <authorList>
            <consortium name="GenomeTrakr network: Whole genome sequencing for foodborne pathogen traceback"/>
        </authorList>
    </citation>
    <scope>NUCLEOTIDE SEQUENCE</scope>
    <source>
        <strain evidence="1">FSIS11811659</strain>
    </source>
</reference>
<proteinExistence type="predicted"/>
<dbReference type="AlphaFoldDB" id="A0A608XBV8"/>
<evidence type="ECO:0000313" key="1">
    <source>
        <dbReference type="EMBL" id="ECV2336189.1"/>
    </source>
</evidence>
<dbReference type="EMBL" id="AAKSJB010000102">
    <property type="protein sequence ID" value="ECV2336189.1"/>
    <property type="molecule type" value="Genomic_DNA"/>
</dbReference>
<name>A0A608XBV8_SALMO</name>
<dbReference type="RefSeq" id="WP_000632574.1">
    <property type="nucleotide sequence ID" value="NZ_QYXV01000036.1"/>
</dbReference>
<protein>
    <submittedName>
        <fullName evidence="1">Uncharacterized protein</fullName>
    </submittedName>
</protein>
<accession>A0A608XBV8</accession>
<organism evidence="1">
    <name type="scientific">Salmonella montevideo</name>
    <dbReference type="NCBI Taxonomy" id="115981"/>
    <lineage>
        <taxon>Bacteria</taxon>
        <taxon>Pseudomonadati</taxon>
        <taxon>Pseudomonadota</taxon>
        <taxon>Gammaproteobacteria</taxon>
        <taxon>Enterobacterales</taxon>
        <taxon>Enterobacteriaceae</taxon>
        <taxon>Salmonella</taxon>
    </lineage>
</organism>